<feature type="domain" description="WYL" evidence="1">
    <location>
        <begin position="143"/>
        <end position="216"/>
    </location>
</feature>
<dbReference type="AlphaFoldDB" id="D9R6B6"/>
<dbReference type="eggNOG" id="COG2378">
    <property type="taxonomic scope" value="Bacteria"/>
</dbReference>
<evidence type="ECO:0000259" key="1">
    <source>
        <dbReference type="Pfam" id="PF13280"/>
    </source>
</evidence>
<dbReference type="Pfam" id="PF25583">
    <property type="entry name" value="WCX"/>
    <property type="match status" value="1"/>
</dbReference>
<dbReference type="SUPFAM" id="SSF46785">
    <property type="entry name" value="Winged helix' DNA-binding domain"/>
    <property type="match status" value="1"/>
</dbReference>
<dbReference type="InterPro" id="IPR057727">
    <property type="entry name" value="WCX_dom"/>
</dbReference>
<dbReference type="Proteomes" id="UP000001662">
    <property type="component" value="Chromosome"/>
</dbReference>
<dbReference type="KEGG" id="csh:Closa_2784"/>
<dbReference type="PANTHER" id="PTHR34580">
    <property type="match status" value="1"/>
</dbReference>
<name>D9R6B6_LACSW</name>
<gene>
    <name evidence="3" type="ordered locus">Closa_2784</name>
</gene>
<dbReference type="HOGENOM" id="CLU_053686_0_0_9"/>
<dbReference type="PANTHER" id="PTHR34580:SF1">
    <property type="entry name" value="PROTEIN PAFC"/>
    <property type="match status" value="1"/>
</dbReference>
<dbReference type="InterPro" id="IPR036390">
    <property type="entry name" value="WH_DNA-bd_sf"/>
</dbReference>
<dbReference type="Pfam" id="PF13280">
    <property type="entry name" value="WYL"/>
    <property type="match status" value="1"/>
</dbReference>
<dbReference type="InterPro" id="IPR026881">
    <property type="entry name" value="WYL_dom"/>
</dbReference>
<organism evidence="3 4">
    <name type="scientific">Lacrimispora saccharolytica (strain ATCC 35040 / DSM 2544 / NRCC 2533 / WM1)</name>
    <name type="common">Clostridium saccharolyticum</name>
    <dbReference type="NCBI Taxonomy" id="610130"/>
    <lineage>
        <taxon>Bacteria</taxon>
        <taxon>Bacillati</taxon>
        <taxon>Bacillota</taxon>
        <taxon>Clostridia</taxon>
        <taxon>Lachnospirales</taxon>
        <taxon>Lachnospiraceae</taxon>
        <taxon>Lacrimispora</taxon>
    </lineage>
</organism>
<dbReference type="EMBL" id="CP002109">
    <property type="protein sequence ID" value="ADL05326.1"/>
    <property type="molecule type" value="Genomic_DNA"/>
</dbReference>
<keyword evidence="4" id="KW-1185">Reference proteome</keyword>
<protein>
    <submittedName>
        <fullName evidence="3">Uncharacterized protein</fullName>
    </submittedName>
</protein>
<proteinExistence type="predicted"/>
<dbReference type="RefSeq" id="WP_013273410.1">
    <property type="nucleotide sequence ID" value="NC_014376.1"/>
</dbReference>
<accession>D9R6B6</accession>
<evidence type="ECO:0000313" key="4">
    <source>
        <dbReference type="Proteomes" id="UP000001662"/>
    </source>
</evidence>
<dbReference type="PROSITE" id="PS52050">
    <property type="entry name" value="WYL"/>
    <property type="match status" value="1"/>
</dbReference>
<dbReference type="PaxDb" id="610130-Closa_2784"/>
<reference evidence="3" key="1">
    <citation type="submission" date="2010-07" db="EMBL/GenBank/DDBJ databases">
        <title>Complete sequence of Clostridium saccharolyticum WM1.</title>
        <authorList>
            <consortium name="US DOE Joint Genome Institute"/>
            <person name="Lucas S."/>
            <person name="Copeland A."/>
            <person name="Lapidus A."/>
            <person name="Cheng J.-F."/>
            <person name="Bruce D."/>
            <person name="Goodwin L."/>
            <person name="Pitluck S."/>
            <person name="Chertkov O."/>
            <person name="Detter J.C."/>
            <person name="Han C."/>
            <person name="Tapia R."/>
            <person name="Land M."/>
            <person name="Hauser L."/>
            <person name="Chang Y.-J."/>
            <person name="Jeffries C."/>
            <person name="Kyrpides N."/>
            <person name="Ivanova N."/>
            <person name="Mikhailova N."/>
            <person name="Mouttaki H."/>
            <person name="Lin L."/>
            <person name="Zhou J."/>
            <person name="Hemme C.L."/>
            <person name="Woyke T."/>
        </authorList>
    </citation>
    <scope>NUCLEOTIDE SEQUENCE [LARGE SCALE GENOMIC DNA]</scope>
    <source>
        <strain evidence="3">WM1</strain>
    </source>
</reference>
<sequence length="331" mass="38614">MAKSSNQKLKLLYLLKTLNEKTDEENTMTINDMIAELERYGITAERKSIYDDLEALRHYGLDIATRKSKTTDYFVASRLFELPELKLLVDAVQCSKFVTHKKSNELIKKIESLASYRQAQSLQRQVYVSNRVKTINESIYYNVDRLHAAIAGNKKVSFKYFDYDIKKEKAFRKNGDKYSVSPYGLSWDDENYYLITFSTKYNGFTHYRVDRMTDIDLIDEERDPLPDREHFDIAEYTKKVFNMFGGEEVLVQLQFDNSLVNAVVDRFGKDVVIGKKDDNSFCIWIKVAVSSTFFAWISQFGSKVKILSPEPVIEQYKLHLSGILDQYRLEI</sequence>
<dbReference type="InterPro" id="IPR051534">
    <property type="entry name" value="CBASS_pafABC_assoc_protein"/>
</dbReference>
<feature type="domain" description="WCX" evidence="2">
    <location>
        <begin position="248"/>
        <end position="317"/>
    </location>
</feature>
<evidence type="ECO:0000259" key="2">
    <source>
        <dbReference type="Pfam" id="PF25583"/>
    </source>
</evidence>
<evidence type="ECO:0000313" key="3">
    <source>
        <dbReference type="EMBL" id="ADL05326.1"/>
    </source>
</evidence>
<dbReference type="STRING" id="610130.Closa_2784"/>
<dbReference type="OrthoDB" id="9772503at2"/>